<dbReference type="OrthoDB" id="1922230at2759"/>
<evidence type="ECO:0000313" key="2">
    <source>
        <dbReference type="EMBL" id="KMZ62435.1"/>
    </source>
</evidence>
<evidence type="ECO:0000313" key="3">
    <source>
        <dbReference type="Proteomes" id="UP000036987"/>
    </source>
</evidence>
<feature type="region of interest" description="Disordered" evidence="1">
    <location>
        <begin position="74"/>
        <end position="105"/>
    </location>
</feature>
<name>A0A0K9P2J5_ZOSMR</name>
<dbReference type="EMBL" id="LFYR01001357">
    <property type="protein sequence ID" value="KMZ62435.1"/>
    <property type="molecule type" value="Genomic_DNA"/>
</dbReference>
<dbReference type="AlphaFoldDB" id="A0A0K9P2J5"/>
<accession>A0A0K9P2J5</accession>
<gene>
    <name evidence="2" type="ORF">ZOSMA_463G00040</name>
</gene>
<dbReference type="Proteomes" id="UP000036987">
    <property type="component" value="Unassembled WGS sequence"/>
</dbReference>
<comment type="caution">
    <text evidence="2">The sequence shown here is derived from an EMBL/GenBank/DDBJ whole genome shotgun (WGS) entry which is preliminary data.</text>
</comment>
<proteinExistence type="predicted"/>
<feature type="compositionally biased region" description="Polar residues" evidence="1">
    <location>
        <begin position="1"/>
        <end position="16"/>
    </location>
</feature>
<organism evidence="2 3">
    <name type="scientific">Zostera marina</name>
    <name type="common">Eelgrass</name>
    <dbReference type="NCBI Taxonomy" id="29655"/>
    <lineage>
        <taxon>Eukaryota</taxon>
        <taxon>Viridiplantae</taxon>
        <taxon>Streptophyta</taxon>
        <taxon>Embryophyta</taxon>
        <taxon>Tracheophyta</taxon>
        <taxon>Spermatophyta</taxon>
        <taxon>Magnoliopsida</taxon>
        <taxon>Liliopsida</taxon>
        <taxon>Zosteraceae</taxon>
        <taxon>Zostera</taxon>
    </lineage>
</organism>
<reference evidence="3" key="1">
    <citation type="journal article" date="2016" name="Nature">
        <title>The genome of the seagrass Zostera marina reveals angiosperm adaptation to the sea.</title>
        <authorList>
            <person name="Olsen J.L."/>
            <person name="Rouze P."/>
            <person name="Verhelst B."/>
            <person name="Lin Y.-C."/>
            <person name="Bayer T."/>
            <person name="Collen J."/>
            <person name="Dattolo E."/>
            <person name="De Paoli E."/>
            <person name="Dittami S."/>
            <person name="Maumus F."/>
            <person name="Michel G."/>
            <person name="Kersting A."/>
            <person name="Lauritano C."/>
            <person name="Lohaus R."/>
            <person name="Toepel M."/>
            <person name="Tonon T."/>
            <person name="Vanneste K."/>
            <person name="Amirebrahimi M."/>
            <person name="Brakel J."/>
            <person name="Bostroem C."/>
            <person name="Chovatia M."/>
            <person name="Grimwood J."/>
            <person name="Jenkins J.W."/>
            <person name="Jueterbock A."/>
            <person name="Mraz A."/>
            <person name="Stam W.T."/>
            <person name="Tice H."/>
            <person name="Bornberg-Bauer E."/>
            <person name="Green P.J."/>
            <person name="Pearson G.A."/>
            <person name="Procaccini G."/>
            <person name="Duarte C.M."/>
            <person name="Schmutz J."/>
            <person name="Reusch T.B.H."/>
            <person name="Van de Peer Y."/>
        </authorList>
    </citation>
    <scope>NUCLEOTIDE SEQUENCE [LARGE SCALE GENOMIC DNA]</scope>
    <source>
        <strain evidence="3">cv. Finnish</strain>
    </source>
</reference>
<feature type="region of interest" description="Disordered" evidence="1">
    <location>
        <begin position="1"/>
        <end position="26"/>
    </location>
</feature>
<keyword evidence="3" id="KW-1185">Reference proteome</keyword>
<sequence>MGSCLSSNSQKENNTAACRRPRKEDDVEEGVVVVVKEVLAADHNESEDVVTTTTSMMSGEFQLRKEDLYSGGLSPTVPDYLEEDGGGAWKGHMEENGEATSGKESMENPLVSLECFIFL</sequence>
<evidence type="ECO:0000256" key="1">
    <source>
        <dbReference type="SAM" id="MobiDB-lite"/>
    </source>
</evidence>
<protein>
    <submittedName>
        <fullName evidence="2">Uncharacterized protein</fullName>
    </submittedName>
</protein>